<evidence type="ECO:0000256" key="1">
    <source>
        <dbReference type="ARBA" id="ARBA00001947"/>
    </source>
</evidence>
<keyword evidence="7 12" id="KW-0479">Metal-binding</keyword>
<dbReference type="GO" id="GO:0103117">
    <property type="term" value="F:UDP-3-O-acyl-N-acetylglucosamine deacetylase activity"/>
    <property type="evidence" value="ECO:0007669"/>
    <property type="project" value="UniProtKB-UniRule"/>
</dbReference>
<dbReference type="PANTHER" id="PTHR33694:SF1">
    <property type="entry name" value="UDP-3-O-ACYL-N-ACETYLGLUCOSAMINE DEACETYLASE 1, MITOCHONDRIAL-RELATED"/>
    <property type="match status" value="1"/>
</dbReference>
<evidence type="ECO:0000256" key="5">
    <source>
        <dbReference type="ARBA" id="ARBA00022516"/>
    </source>
</evidence>
<feature type="binding site" evidence="12">
    <location>
        <position position="81"/>
    </location>
    <ligand>
        <name>Zn(2+)</name>
        <dbReference type="ChEBI" id="CHEBI:29105"/>
    </ligand>
</feature>
<dbReference type="Gene3D" id="3.30.230.20">
    <property type="entry name" value="lpxc deacetylase, domain 1"/>
    <property type="match status" value="1"/>
</dbReference>
<dbReference type="SUPFAM" id="SSF54211">
    <property type="entry name" value="Ribosomal protein S5 domain 2-like"/>
    <property type="match status" value="2"/>
</dbReference>
<proteinExistence type="inferred from homology"/>
<evidence type="ECO:0000256" key="3">
    <source>
        <dbReference type="ARBA" id="ARBA00005002"/>
    </source>
</evidence>
<keyword evidence="5 12" id="KW-0444">Lipid biosynthesis</keyword>
<comment type="catalytic activity">
    <reaction evidence="11 12">
        <text>a UDP-3-O-[(3R)-3-hydroxyacyl]-N-acetyl-alpha-D-glucosamine + H2O = a UDP-3-O-[(3R)-3-hydroxyacyl]-alpha-D-glucosamine + acetate</text>
        <dbReference type="Rhea" id="RHEA:67816"/>
        <dbReference type="ChEBI" id="CHEBI:15377"/>
        <dbReference type="ChEBI" id="CHEBI:30089"/>
        <dbReference type="ChEBI" id="CHEBI:137740"/>
        <dbReference type="ChEBI" id="CHEBI:173225"/>
        <dbReference type="EC" id="3.5.1.108"/>
    </reaction>
</comment>
<gene>
    <name evidence="12" type="primary">lpxC</name>
    <name evidence="13" type="ORF">SAMN06296036_101317</name>
</gene>
<dbReference type="GO" id="GO:0046872">
    <property type="term" value="F:metal ion binding"/>
    <property type="evidence" value="ECO:0007669"/>
    <property type="project" value="UniProtKB-KW"/>
</dbReference>
<dbReference type="RefSeq" id="WP_132314563.1">
    <property type="nucleotide sequence ID" value="NZ_FWZT01000001.1"/>
</dbReference>
<evidence type="ECO:0000313" key="13">
    <source>
        <dbReference type="EMBL" id="SME89927.1"/>
    </source>
</evidence>
<evidence type="ECO:0000256" key="12">
    <source>
        <dbReference type="HAMAP-Rule" id="MF_00388"/>
    </source>
</evidence>
<dbReference type="GO" id="GO:0009245">
    <property type="term" value="P:lipid A biosynthetic process"/>
    <property type="evidence" value="ECO:0007669"/>
    <property type="project" value="UniProtKB-UniRule"/>
</dbReference>
<keyword evidence="8 12" id="KW-0378">Hydrolase</keyword>
<dbReference type="HAMAP" id="MF_00388">
    <property type="entry name" value="LpxC"/>
    <property type="match status" value="1"/>
</dbReference>
<dbReference type="InterPro" id="IPR011334">
    <property type="entry name" value="UDP-acyl_GlcNac_deAcase_C"/>
</dbReference>
<keyword evidence="10 12" id="KW-0443">Lipid metabolism</keyword>
<comment type="function">
    <text evidence="2 12">Catalyzes the hydrolysis of UDP-3-O-myristoyl-N-acetylglucosamine to form UDP-3-O-myristoylglucosamine and acetate, the committed step in lipid A biosynthesis.</text>
</comment>
<keyword evidence="14" id="KW-1185">Reference proteome</keyword>
<organism evidence="13 14">
    <name type="scientific">Pseudobacteriovorax antillogorgiicola</name>
    <dbReference type="NCBI Taxonomy" id="1513793"/>
    <lineage>
        <taxon>Bacteria</taxon>
        <taxon>Pseudomonadati</taxon>
        <taxon>Bdellovibrionota</taxon>
        <taxon>Oligoflexia</taxon>
        <taxon>Oligoflexales</taxon>
        <taxon>Pseudobacteriovoracaceae</taxon>
        <taxon>Pseudobacteriovorax</taxon>
    </lineage>
</organism>
<dbReference type="UniPathway" id="UPA00359">
    <property type="reaction ID" value="UER00478"/>
</dbReference>
<dbReference type="GO" id="GO:0016020">
    <property type="term" value="C:membrane"/>
    <property type="evidence" value="ECO:0007669"/>
    <property type="project" value="GOC"/>
</dbReference>
<dbReference type="InterPro" id="IPR004463">
    <property type="entry name" value="UDP-acyl_GlcNac_deAcase"/>
</dbReference>
<reference evidence="14" key="1">
    <citation type="submission" date="2017-04" db="EMBL/GenBank/DDBJ databases">
        <authorList>
            <person name="Varghese N."/>
            <person name="Submissions S."/>
        </authorList>
    </citation>
    <scope>NUCLEOTIDE SEQUENCE [LARGE SCALE GENOMIC DNA]</scope>
    <source>
        <strain evidence="14">RKEM611</strain>
    </source>
</reference>
<dbReference type="Proteomes" id="UP000192907">
    <property type="component" value="Unassembled WGS sequence"/>
</dbReference>
<dbReference type="InterPro" id="IPR015870">
    <property type="entry name" value="UDP-acyl_N-AcGlcN_deAcase_N"/>
</dbReference>
<protein>
    <recommendedName>
        <fullName evidence="4 12">UDP-3-O-acyl-N-acetylglucosamine deacetylase</fullName>
        <shortName evidence="12">UDP-3-O-acyl-GlcNAc deacetylase</shortName>
        <ecNumber evidence="4 12">3.5.1.108</ecNumber>
    </recommendedName>
    <alternativeName>
        <fullName evidence="12">UDP-3-O-[R-3-hydroxymyristoyl]-N-acetylglucosamine deacetylase</fullName>
    </alternativeName>
</protein>
<comment type="similarity">
    <text evidence="12">Belongs to the LpxC family.</text>
</comment>
<dbReference type="OrthoDB" id="5289346at2"/>
<keyword evidence="9 12" id="KW-0862">Zinc</keyword>
<evidence type="ECO:0000256" key="8">
    <source>
        <dbReference type="ARBA" id="ARBA00022801"/>
    </source>
</evidence>
<evidence type="ECO:0000256" key="10">
    <source>
        <dbReference type="ARBA" id="ARBA00023098"/>
    </source>
</evidence>
<dbReference type="EC" id="3.5.1.108" evidence="4 12"/>
<name>A0A1Y6B667_9BACT</name>
<keyword evidence="6 12" id="KW-0441">Lipid A biosynthesis</keyword>
<dbReference type="AlphaFoldDB" id="A0A1Y6B667"/>
<dbReference type="EMBL" id="FWZT01000001">
    <property type="protein sequence ID" value="SME89927.1"/>
    <property type="molecule type" value="Genomic_DNA"/>
</dbReference>
<dbReference type="Gene3D" id="3.30.1700.10">
    <property type="entry name" value="lpxc deacetylase, domain 2"/>
    <property type="match status" value="1"/>
</dbReference>
<comment type="cofactor">
    <cofactor evidence="1 12">
        <name>Zn(2+)</name>
        <dbReference type="ChEBI" id="CHEBI:29105"/>
    </cofactor>
</comment>
<dbReference type="STRING" id="1513793.SAMN06296036_101317"/>
<sequence>MGIMTKQTSIQSKVRFTGKGLHCGRIVHLDVLPAKADTGIVFHRNDDPAAEPIQAHAFNITSTALSTTIGLGPSSVSTIEHLMAAFAGLGISNAIVRLNAPEVPIMDGSSKPFVKKLMTAGIRELDKAQKIWKVIKPFEIREGDQFIRIEPSRRQRYQCSIDFPFHMIGKQSVDYWASTENFIRVANARTFCHIKDVNMMKEQGLALGGSLENAIVISDDGLLNAEGLRSQEEFAEHKLLDLIGDMALLGAPFLGDVKVHKPGHALTAKFTKALLENESEYLEAMFISPFVRPKEHVSTASQVFRPAWANLG</sequence>
<evidence type="ECO:0000256" key="11">
    <source>
        <dbReference type="ARBA" id="ARBA00024535"/>
    </source>
</evidence>
<evidence type="ECO:0000256" key="6">
    <source>
        <dbReference type="ARBA" id="ARBA00022556"/>
    </source>
</evidence>
<evidence type="ECO:0000256" key="9">
    <source>
        <dbReference type="ARBA" id="ARBA00022833"/>
    </source>
</evidence>
<dbReference type="PANTHER" id="PTHR33694">
    <property type="entry name" value="UDP-3-O-ACYL-N-ACETYLGLUCOSAMINE DEACETYLASE 1, MITOCHONDRIAL-RELATED"/>
    <property type="match status" value="1"/>
</dbReference>
<dbReference type="NCBIfam" id="TIGR00325">
    <property type="entry name" value="lpxC"/>
    <property type="match status" value="1"/>
</dbReference>
<feature type="binding site" evidence="12">
    <location>
        <position position="241"/>
    </location>
    <ligand>
        <name>Zn(2+)</name>
        <dbReference type="ChEBI" id="CHEBI:29105"/>
    </ligand>
</feature>
<feature type="active site" description="Proton donor" evidence="12">
    <location>
        <position position="264"/>
    </location>
</feature>
<evidence type="ECO:0000256" key="4">
    <source>
        <dbReference type="ARBA" id="ARBA00012745"/>
    </source>
</evidence>
<evidence type="ECO:0000256" key="2">
    <source>
        <dbReference type="ARBA" id="ARBA00002923"/>
    </source>
</evidence>
<evidence type="ECO:0000256" key="7">
    <source>
        <dbReference type="ARBA" id="ARBA00022723"/>
    </source>
</evidence>
<comment type="pathway">
    <text evidence="3 12">Glycolipid biosynthesis; lipid IV(A) biosynthesis; lipid IV(A) from (3R)-3-hydroxytetradecanoyl-[acyl-carrier-protein] and UDP-N-acetyl-alpha-D-glucosamine: step 2/6.</text>
</comment>
<evidence type="ECO:0000313" key="14">
    <source>
        <dbReference type="Proteomes" id="UP000192907"/>
    </source>
</evidence>
<feature type="binding site" evidence="12">
    <location>
        <position position="237"/>
    </location>
    <ligand>
        <name>Zn(2+)</name>
        <dbReference type="ChEBI" id="CHEBI:29105"/>
    </ligand>
</feature>
<accession>A0A1Y6B667</accession>
<dbReference type="InterPro" id="IPR020568">
    <property type="entry name" value="Ribosomal_Su5_D2-typ_SF"/>
</dbReference>
<dbReference type="Pfam" id="PF03331">
    <property type="entry name" value="LpxC"/>
    <property type="match status" value="1"/>
</dbReference>